<keyword evidence="9 11" id="KW-0238">DNA-binding</keyword>
<dbReference type="GO" id="GO:0016787">
    <property type="term" value="F:hydrolase activity"/>
    <property type="evidence" value="ECO:0007669"/>
    <property type="project" value="UniProtKB-KW"/>
</dbReference>
<evidence type="ECO:0000313" key="16">
    <source>
        <dbReference type="Proteomes" id="UP000276223"/>
    </source>
</evidence>
<dbReference type="FunFam" id="3.40.50.300:FF:000050">
    <property type="entry name" value="DNA repair protein RadA"/>
    <property type="match status" value="1"/>
</dbReference>
<comment type="function">
    <text evidence="11">Plays a role in repairing double-strand DNA breaks, probably involving stabilizing or processing branched DNA or blocked replication forks.</text>
</comment>
<evidence type="ECO:0000256" key="5">
    <source>
        <dbReference type="ARBA" id="ARBA00022801"/>
    </source>
</evidence>
<evidence type="ECO:0000256" key="10">
    <source>
        <dbReference type="ARBA" id="ARBA00023204"/>
    </source>
</evidence>
<dbReference type="PANTHER" id="PTHR32472:SF10">
    <property type="entry name" value="DNA REPAIR PROTEIN RADA-LIKE PROTEIN"/>
    <property type="match status" value="1"/>
</dbReference>
<dbReference type="Pfam" id="PF13541">
    <property type="entry name" value="ChlI"/>
    <property type="match status" value="1"/>
</dbReference>
<dbReference type="GO" id="GO:0140664">
    <property type="term" value="F:ATP-dependent DNA damage sensor activity"/>
    <property type="evidence" value="ECO:0007669"/>
    <property type="project" value="InterPro"/>
</dbReference>
<keyword evidence="6 13" id="KW-0862">Zinc</keyword>
<sequence>MSKDKTVFQCLECGYETSKWLGRCPGCHAWNTLQEAVKSAGLRRTTAGRSPSAQPVLLFDVPILEDMRLKSGLKEWDRVLGGGLVPGSVMLLAGDPGIGKSTLLLQALGHMARLGPVLYVSGEESLAQIKLRAQRLGLERTESLWVLAETSLDTLEPVLVDRPPLVLAVDSIQTMRLDALESAPGSVSQVRESAAWLQRLAKEKNMGVFLVGHVTKEGIVAGPRVLEHLVDAVLYLEGDRSHSFRLLRTVKNRFGSTNEIGVFEMKESGLEQVPNPSRFLLAERPVGGSGSVVVCAMEGTRPILVEVQALVSSSGWTQPRRTFMGVDANRVSLLLAVLEKKLGFHFLQQDVFVNVAGGVKLTETAADLAVVLALVSSSLDVPLPEDLVAWGEVGLAGEVRGVGHATRRLAEAVSLGFRTIVCPRGNQEQLAASNPHVQYLGVRSVEEAVNQLFG</sequence>
<keyword evidence="1 11" id="KW-0479">Metal-binding</keyword>
<evidence type="ECO:0000256" key="11">
    <source>
        <dbReference type="HAMAP-Rule" id="MF_01498"/>
    </source>
</evidence>
<dbReference type="GO" id="GO:0003684">
    <property type="term" value="F:damaged DNA binding"/>
    <property type="evidence" value="ECO:0007669"/>
    <property type="project" value="InterPro"/>
</dbReference>
<keyword evidence="8 11" id="KW-0346">Stress response</keyword>
<dbReference type="OrthoDB" id="9803906at2"/>
<comment type="similarity">
    <text evidence="11 13">Belongs to the RecA family. RadA subfamily.</text>
</comment>
<evidence type="ECO:0000256" key="7">
    <source>
        <dbReference type="ARBA" id="ARBA00022840"/>
    </source>
</evidence>
<comment type="function">
    <text evidence="13">DNA-dependent ATPase involved in processing of recombination intermediates, plays a role in repairing DNA breaks. Stimulates the branch migration of RecA-mediated strand transfer reactions, allowing the 3' invading strand to extend heteroduplex DNA faster. Binds ssDNA in the presence of ADP but not other nucleotides, has ATPase activity that is stimulated by ssDNA and various branched DNA structures, but inhibited by SSB. Does not have RecA's homology-searching function.</text>
</comment>
<dbReference type="GO" id="GO:0005829">
    <property type="term" value="C:cytosol"/>
    <property type="evidence" value="ECO:0007669"/>
    <property type="project" value="TreeGrafter"/>
</dbReference>
<dbReference type="PANTHER" id="PTHR32472">
    <property type="entry name" value="DNA REPAIR PROTEIN RADA"/>
    <property type="match status" value="1"/>
</dbReference>
<dbReference type="CDD" id="cd01121">
    <property type="entry name" value="RadA_SMS_N"/>
    <property type="match status" value="1"/>
</dbReference>
<evidence type="ECO:0000256" key="2">
    <source>
        <dbReference type="ARBA" id="ARBA00022741"/>
    </source>
</evidence>
<proteinExistence type="inferred from homology"/>
<dbReference type="EMBL" id="RJVA01000011">
    <property type="protein sequence ID" value="ROQ93554.1"/>
    <property type="molecule type" value="Genomic_DNA"/>
</dbReference>
<feature type="domain" description="RecA family profile 1" evidence="14">
    <location>
        <begin position="65"/>
        <end position="214"/>
    </location>
</feature>
<evidence type="ECO:0000256" key="6">
    <source>
        <dbReference type="ARBA" id="ARBA00022833"/>
    </source>
</evidence>
<reference evidence="15 16" key="1">
    <citation type="submission" date="2018-11" db="EMBL/GenBank/DDBJ databases">
        <title>Genomic Encyclopedia of Type Strains, Phase IV (KMG-IV): sequencing the most valuable type-strain genomes for metagenomic binning, comparative biology and taxonomic classification.</title>
        <authorList>
            <person name="Goeker M."/>
        </authorList>
    </citation>
    <scope>NUCLEOTIDE SEQUENCE [LARGE SCALE GENOMIC DNA]</scope>
    <source>
        <strain evidence="15 16">DSM 22027</strain>
    </source>
</reference>
<keyword evidence="4 13" id="KW-0863">Zinc-finger</keyword>
<feature type="region of interest" description="Lon-protease-like" evidence="11">
    <location>
        <begin position="350"/>
        <end position="454"/>
    </location>
</feature>
<evidence type="ECO:0000259" key="14">
    <source>
        <dbReference type="PROSITE" id="PS50162"/>
    </source>
</evidence>
<dbReference type="NCBIfam" id="TIGR00416">
    <property type="entry name" value="sms"/>
    <property type="match status" value="1"/>
</dbReference>
<dbReference type="InterPro" id="IPR003593">
    <property type="entry name" value="AAA+_ATPase"/>
</dbReference>
<dbReference type="InterPro" id="IPR027417">
    <property type="entry name" value="P-loop_NTPase"/>
</dbReference>
<dbReference type="SUPFAM" id="SSF54211">
    <property type="entry name" value="Ribosomal protein S5 domain 2-like"/>
    <property type="match status" value="1"/>
</dbReference>
<organism evidence="15 16">
    <name type="scientific">Desulfosoma caldarium</name>
    <dbReference type="NCBI Taxonomy" id="610254"/>
    <lineage>
        <taxon>Bacteria</taxon>
        <taxon>Pseudomonadati</taxon>
        <taxon>Thermodesulfobacteriota</taxon>
        <taxon>Syntrophobacteria</taxon>
        <taxon>Syntrophobacterales</taxon>
        <taxon>Syntrophobacteraceae</taxon>
        <taxon>Desulfosoma</taxon>
    </lineage>
</organism>
<keyword evidence="16" id="KW-1185">Reference proteome</keyword>
<comment type="domain">
    <text evidence="11">The middle region has homology to RecA with ATPase motifs including the RadA KNRFG motif, while the C-terminus is homologous to Lon protease.</text>
</comment>
<dbReference type="Gene3D" id="3.40.50.300">
    <property type="entry name" value="P-loop containing nucleotide triphosphate hydrolases"/>
    <property type="match status" value="1"/>
</dbReference>
<dbReference type="PRINTS" id="PR01874">
    <property type="entry name" value="DNAREPAIRADA"/>
</dbReference>
<evidence type="ECO:0000256" key="3">
    <source>
        <dbReference type="ARBA" id="ARBA00022763"/>
    </source>
</evidence>
<dbReference type="Proteomes" id="UP000276223">
    <property type="component" value="Unassembled WGS sequence"/>
</dbReference>
<keyword evidence="3 11" id="KW-0227">DNA damage</keyword>
<dbReference type="Gene3D" id="3.30.230.10">
    <property type="match status" value="1"/>
</dbReference>
<feature type="short sequence motif" description="RadA KNRFG motif" evidence="11">
    <location>
        <begin position="251"/>
        <end position="255"/>
    </location>
</feature>
<evidence type="ECO:0000256" key="13">
    <source>
        <dbReference type="RuleBase" id="RU003555"/>
    </source>
</evidence>
<dbReference type="GO" id="GO:0000725">
    <property type="term" value="P:recombinational repair"/>
    <property type="evidence" value="ECO:0007669"/>
    <property type="project" value="UniProtKB-UniRule"/>
</dbReference>
<dbReference type="GO" id="GO:0008270">
    <property type="term" value="F:zinc ion binding"/>
    <property type="evidence" value="ECO:0007669"/>
    <property type="project" value="UniProtKB-KW"/>
</dbReference>
<evidence type="ECO:0000256" key="4">
    <source>
        <dbReference type="ARBA" id="ARBA00022771"/>
    </source>
</evidence>
<feature type="binding site" evidence="11">
    <location>
        <begin position="94"/>
        <end position="101"/>
    </location>
    <ligand>
        <name>ATP</name>
        <dbReference type="ChEBI" id="CHEBI:30616"/>
    </ligand>
</feature>
<dbReference type="InterPro" id="IPR014721">
    <property type="entry name" value="Ribsml_uS5_D2-typ_fold_subgr"/>
</dbReference>
<dbReference type="RefSeq" id="WP_123290045.1">
    <property type="nucleotide sequence ID" value="NZ_RJVA01000011.1"/>
</dbReference>
<protein>
    <recommendedName>
        <fullName evidence="11 12">DNA repair protein RadA</fullName>
    </recommendedName>
</protein>
<evidence type="ECO:0000256" key="1">
    <source>
        <dbReference type="ARBA" id="ARBA00022723"/>
    </source>
</evidence>
<keyword evidence="2 11" id="KW-0547">Nucleotide-binding</keyword>
<dbReference type="SMART" id="SM00382">
    <property type="entry name" value="AAA"/>
    <property type="match status" value="1"/>
</dbReference>
<dbReference type="SUPFAM" id="SSF52540">
    <property type="entry name" value="P-loop containing nucleoside triphosphate hydrolases"/>
    <property type="match status" value="1"/>
</dbReference>
<evidence type="ECO:0000313" key="15">
    <source>
        <dbReference type="EMBL" id="ROQ93554.1"/>
    </source>
</evidence>
<keyword evidence="10 11" id="KW-0234">DNA repair</keyword>
<dbReference type="AlphaFoldDB" id="A0A3N1UR40"/>
<evidence type="ECO:0000256" key="9">
    <source>
        <dbReference type="ARBA" id="ARBA00023125"/>
    </source>
</evidence>
<dbReference type="HAMAP" id="MF_01498">
    <property type="entry name" value="RadA_bact"/>
    <property type="match status" value="1"/>
</dbReference>
<dbReference type="Pfam" id="PF13481">
    <property type="entry name" value="AAA_25"/>
    <property type="match status" value="1"/>
</dbReference>
<keyword evidence="7 11" id="KW-0067">ATP-binding</keyword>
<evidence type="ECO:0000256" key="8">
    <source>
        <dbReference type="ARBA" id="ARBA00023016"/>
    </source>
</evidence>
<evidence type="ECO:0000256" key="12">
    <source>
        <dbReference type="NCBIfam" id="TIGR00416"/>
    </source>
</evidence>
<gene>
    <name evidence="11" type="primary">radA</name>
    <name evidence="15" type="ORF">EDC27_1582</name>
</gene>
<dbReference type="GO" id="GO:0005524">
    <property type="term" value="F:ATP binding"/>
    <property type="evidence" value="ECO:0007669"/>
    <property type="project" value="UniProtKB-UniRule"/>
</dbReference>
<dbReference type="InterPro" id="IPR004504">
    <property type="entry name" value="DNA_repair_RadA"/>
</dbReference>
<dbReference type="PROSITE" id="PS50162">
    <property type="entry name" value="RECA_2"/>
    <property type="match status" value="1"/>
</dbReference>
<accession>A0A3N1UR40</accession>
<name>A0A3N1UR40_9BACT</name>
<dbReference type="InterPro" id="IPR020588">
    <property type="entry name" value="RecA_ATP-bd"/>
</dbReference>
<dbReference type="InterPro" id="IPR020568">
    <property type="entry name" value="Ribosomal_Su5_D2-typ_SF"/>
</dbReference>
<keyword evidence="5" id="KW-0378">Hydrolase</keyword>
<comment type="caution">
    <text evidence="15">The sequence shown here is derived from an EMBL/GenBank/DDBJ whole genome shotgun (WGS) entry which is preliminary data.</text>
</comment>
<dbReference type="Pfam" id="PF18073">
    <property type="entry name" value="Zn_ribbon_LapB"/>
    <property type="match status" value="1"/>
</dbReference>
<dbReference type="InterPro" id="IPR041166">
    <property type="entry name" value="Rubredoxin_2"/>
</dbReference>